<dbReference type="InterPro" id="IPR029058">
    <property type="entry name" value="AB_hydrolase_fold"/>
</dbReference>
<keyword evidence="4" id="KW-0274">FAD</keyword>
<proteinExistence type="inferred from homology"/>
<dbReference type="RefSeq" id="WP_326507582.1">
    <property type="nucleotide sequence ID" value="NZ_JAWIIV010000014.1"/>
</dbReference>
<evidence type="ECO:0000313" key="8">
    <source>
        <dbReference type="Proteomes" id="UP001352263"/>
    </source>
</evidence>
<organism evidence="7 8">
    <name type="scientific">Noviherbaspirillum album</name>
    <dbReference type="NCBI Taxonomy" id="3080276"/>
    <lineage>
        <taxon>Bacteria</taxon>
        <taxon>Pseudomonadati</taxon>
        <taxon>Pseudomonadota</taxon>
        <taxon>Betaproteobacteria</taxon>
        <taxon>Burkholderiales</taxon>
        <taxon>Oxalobacteraceae</taxon>
        <taxon>Noviherbaspirillum</taxon>
    </lineage>
</organism>
<dbReference type="PANTHER" id="PTHR47470:SF1">
    <property type="entry name" value="FAD-DEPENDENT OXIDOREDUCTASE 2 FAD BINDING DOMAIN-CONTAINING PROTEIN"/>
    <property type="match status" value="1"/>
</dbReference>
<evidence type="ECO:0000256" key="1">
    <source>
        <dbReference type="ARBA" id="ARBA00001974"/>
    </source>
</evidence>
<evidence type="ECO:0000259" key="6">
    <source>
        <dbReference type="Pfam" id="PF00561"/>
    </source>
</evidence>
<evidence type="ECO:0000256" key="4">
    <source>
        <dbReference type="ARBA" id="ARBA00022827"/>
    </source>
</evidence>
<name>A0ABU6JBF9_9BURK</name>
<evidence type="ECO:0000313" key="7">
    <source>
        <dbReference type="EMBL" id="MEC4720868.1"/>
    </source>
</evidence>
<gene>
    <name evidence="7" type="ORF">RY831_17010</name>
</gene>
<keyword evidence="5" id="KW-0560">Oxidoreductase</keyword>
<reference evidence="7 8" key="1">
    <citation type="submission" date="2023-10" db="EMBL/GenBank/DDBJ databases">
        <title>Noviherbaspirillum sp. CPCC 100848 genome assembly.</title>
        <authorList>
            <person name="Li X.Y."/>
            <person name="Fang X.M."/>
        </authorList>
    </citation>
    <scope>NUCLEOTIDE SEQUENCE [LARGE SCALE GENOMIC DNA]</scope>
    <source>
        <strain evidence="7 8">CPCC 100848</strain>
    </source>
</reference>
<comment type="caution">
    <text evidence="7">The sequence shown here is derived from an EMBL/GenBank/DDBJ whole genome shotgun (WGS) entry which is preliminary data.</text>
</comment>
<keyword evidence="8" id="KW-1185">Reference proteome</keyword>
<dbReference type="InterPro" id="IPR000073">
    <property type="entry name" value="AB_hydrolase_1"/>
</dbReference>
<dbReference type="PANTHER" id="PTHR47470">
    <property type="entry name" value="CHOLESTEROL OXIDASE"/>
    <property type="match status" value="1"/>
</dbReference>
<comment type="cofactor">
    <cofactor evidence="1">
        <name>FAD</name>
        <dbReference type="ChEBI" id="CHEBI:57692"/>
    </cofactor>
</comment>
<sequence>MSEKLNGVSIQFAEVMKGYVSAEATTFADGYADGERAGHALALHVTVRIPDLGEFLAEGEHAGTLSGHINCPLLGGVCPVRSGTFRLMPDTADRDRKVMYYQVYCTTPGGEEFTFVGNKQVQHDAPLDAWKDTTTLFVNVYRGHADPGTPARDRLWVTGIISLGLMDFMQVLRGLSATDVQGKTSVTGLIAFGRFFAGKLWDVYGPHLPPAPNQPQRRYAKFTTEGVAGAAISTHPFLTADGLRLELTRFCRVPSDDVVLVVHGLTSSSDMFIMPEHRNLVQTLLDEGYGDVWTLDYRGSCRFPYNLARTLYTFDDIALFDHPAALQELRRHVGPRRRVHVVAHCVGALTMAMGLFGKTVEGISSAVLNSVALTPRVPAWSKTKLGVAPWVSDNLLGIEYYNPSWRREPGLSVGKLIAWGADLVHQECDSPECHMLSLMWGSGRPALFNHANLLPATHDRLGDLFGGVGVNYYRHVHKMVESGNRAVKYDQSDPRFAALPDDYTTHIAAQPTPILLLQGQDNRVFADSNIQCHELFERHAPGRHRLHVVPGYGHQDMFMGRDAAQDVFPHLLGFLKEHSHD</sequence>
<accession>A0ABU6JBF9</accession>
<dbReference type="EMBL" id="JAWIIV010000014">
    <property type="protein sequence ID" value="MEC4720868.1"/>
    <property type="molecule type" value="Genomic_DNA"/>
</dbReference>
<dbReference type="SUPFAM" id="SSF53474">
    <property type="entry name" value="alpha/beta-Hydrolases"/>
    <property type="match status" value="1"/>
</dbReference>
<comment type="similarity">
    <text evidence="2">Belongs to the GMC oxidoreductase family.</text>
</comment>
<keyword evidence="3" id="KW-0285">Flavoprotein</keyword>
<feature type="domain" description="AB hydrolase-1" evidence="6">
    <location>
        <begin position="258"/>
        <end position="556"/>
    </location>
</feature>
<keyword evidence="7" id="KW-0378">Hydrolase</keyword>
<evidence type="ECO:0000256" key="2">
    <source>
        <dbReference type="ARBA" id="ARBA00010790"/>
    </source>
</evidence>
<dbReference type="Proteomes" id="UP001352263">
    <property type="component" value="Unassembled WGS sequence"/>
</dbReference>
<dbReference type="GO" id="GO:0016787">
    <property type="term" value="F:hydrolase activity"/>
    <property type="evidence" value="ECO:0007669"/>
    <property type="project" value="UniProtKB-KW"/>
</dbReference>
<evidence type="ECO:0000256" key="5">
    <source>
        <dbReference type="ARBA" id="ARBA00023002"/>
    </source>
</evidence>
<dbReference type="Pfam" id="PF00561">
    <property type="entry name" value="Abhydrolase_1"/>
    <property type="match status" value="1"/>
</dbReference>
<evidence type="ECO:0000256" key="3">
    <source>
        <dbReference type="ARBA" id="ARBA00022630"/>
    </source>
</evidence>
<dbReference type="InterPro" id="IPR052542">
    <property type="entry name" value="Cholesterol_Oxidase"/>
</dbReference>
<dbReference type="Gene3D" id="3.40.50.1820">
    <property type="entry name" value="alpha/beta hydrolase"/>
    <property type="match status" value="1"/>
</dbReference>
<protein>
    <submittedName>
        <fullName evidence="7">Alpha/beta fold hydrolase</fullName>
    </submittedName>
</protein>